<keyword evidence="2" id="KW-1185">Reference proteome</keyword>
<protein>
    <submittedName>
        <fullName evidence="1">1057_t:CDS:1</fullName>
    </submittedName>
</protein>
<name>A0ABN7XEJ5_GIGMA</name>
<accession>A0ABN7XEJ5</accession>
<organism evidence="1 2">
    <name type="scientific">Gigaspora margarita</name>
    <dbReference type="NCBI Taxonomy" id="4874"/>
    <lineage>
        <taxon>Eukaryota</taxon>
        <taxon>Fungi</taxon>
        <taxon>Fungi incertae sedis</taxon>
        <taxon>Mucoromycota</taxon>
        <taxon>Glomeromycotina</taxon>
        <taxon>Glomeromycetes</taxon>
        <taxon>Diversisporales</taxon>
        <taxon>Gigasporaceae</taxon>
        <taxon>Gigaspora</taxon>
    </lineage>
</organism>
<proteinExistence type="predicted"/>
<evidence type="ECO:0000313" key="2">
    <source>
        <dbReference type="Proteomes" id="UP000789901"/>
    </source>
</evidence>
<reference evidence="1 2" key="1">
    <citation type="submission" date="2021-06" db="EMBL/GenBank/DDBJ databases">
        <authorList>
            <person name="Kallberg Y."/>
            <person name="Tangrot J."/>
            <person name="Rosling A."/>
        </authorList>
    </citation>
    <scope>NUCLEOTIDE SEQUENCE [LARGE SCALE GENOMIC DNA]</scope>
    <source>
        <strain evidence="1 2">120-4 pot B 10/14</strain>
    </source>
</reference>
<dbReference type="Proteomes" id="UP000789901">
    <property type="component" value="Unassembled WGS sequence"/>
</dbReference>
<sequence>MNVVTICYYVIILGIHYKIHMIHVIGVITVKDEEVLNYSNADIGSDDIVDIFLHANNARTRARGYDQLWRPKALKTKELAKHALQEMVILGLVRQVILLQRHSPTSTSISQ</sequence>
<evidence type="ECO:0000313" key="1">
    <source>
        <dbReference type="EMBL" id="CAG8853681.1"/>
    </source>
</evidence>
<gene>
    <name evidence="1" type="ORF">GMARGA_LOCUS42502</name>
</gene>
<feature type="non-terminal residue" evidence="1">
    <location>
        <position position="111"/>
    </location>
</feature>
<dbReference type="EMBL" id="CAJVQB010127664">
    <property type="protein sequence ID" value="CAG8853681.1"/>
    <property type="molecule type" value="Genomic_DNA"/>
</dbReference>
<comment type="caution">
    <text evidence="1">The sequence shown here is derived from an EMBL/GenBank/DDBJ whole genome shotgun (WGS) entry which is preliminary data.</text>
</comment>
<feature type="non-terminal residue" evidence="1">
    <location>
        <position position="1"/>
    </location>
</feature>